<organism evidence="8 9">
    <name type="scientific">Clostridium algifaecis</name>
    <dbReference type="NCBI Taxonomy" id="1472040"/>
    <lineage>
        <taxon>Bacteria</taxon>
        <taxon>Bacillati</taxon>
        <taxon>Bacillota</taxon>
        <taxon>Clostridia</taxon>
        <taxon>Eubacteriales</taxon>
        <taxon>Clostridiaceae</taxon>
        <taxon>Clostridium</taxon>
    </lineage>
</organism>
<protein>
    <recommendedName>
        <fullName evidence="10">TolC family protein</fullName>
    </recommendedName>
</protein>
<sequence length="384" mass="42667">MKKKLSIVVGLALTLITGSTCFAAAAGTPVNSTISSTNSIVGSATLTLDQVLNDIEKNSLSIQTKNQKILLYQRQFDRDNANVENINASGATQVNYPNGQYVNIKLQTDVLPKSDEQNIKDAKHDRDDSLQNLKFSTEQQYLNALSNQDQINTINDQIKNVDAQIAQTNAKIEQGVLTNNDLETLKVQKSQLEASLNQPKAQLQQNLLGIKQAINMNLDGNLTLVSTQKQYSVFNDSNIQDIIDKATENNYNIGKINNNLTILNIKEDIYKQYSYNDASGEVSTGLSIQDLQNSLYDTKMNIKTNLWNSYYNLKNLEDTVATENAKVESDQSNYDTIAAKVAQGTLTQLQADSAALSLKSEKVNLNNAENNYMVAREQFEYNLK</sequence>
<keyword evidence="9" id="KW-1185">Reference proteome</keyword>
<feature type="chain" id="PRO_5047329914" description="TolC family protein" evidence="7">
    <location>
        <begin position="26"/>
        <end position="384"/>
    </location>
</feature>
<dbReference type="EMBL" id="JAGGLM010000020">
    <property type="protein sequence ID" value="MBP2033727.1"/>
    <property type="molecule type" value="Genomic_DNA"/>
</dbReference>
<evidence type="ECO:0000256" key="2">
    <source>
        <dbReference type="ARBA" id="ARBA00022452"/>
    </source>
</evidence>
<evidence type="ECO:0000313" key="9">
    <source>
        <dbReference type="Proteomes" id="UP001519307"/>
    </source>
</evidence>
<dbReference type="InterPro" id="IPR051906">
    <property type="entry name" value="TolC-like"/>
</dbReference>
<evidence type="ECO:0000256" key="3">
    <source>
        <dbReference type="ARBA" id="ARBA00022692"/>
    </source>
</evidence>
<dbReference type="Proteomes" id="UP001519307">
    <property type="component" value="Unassembled WGS sequence"/>
</dbReference>
<evidence type="ECO:0000256" key="7">
    <source>
        <dbReference type="SAM" id="SignalP"/>
    </source>
</evidence>
<dbReference type="Gene3D" id="1.20.1600.10">
    <property type="entry name" value="Outer membrane efflux proteins (OEP)"/>
    <property type="match status" value="2"/>
</dbReference>
<evidence type="ECO:0000256" key="6">
    <source>
        <dbReference type="SAM" id="Coils"/>
    </source>
</evidence>
<gene>
    <name evidence="8" type="ORF">J2Z42_002434</name>
</gene>
<keyword evidence="3" id="KW-0812">Transmembrane</keyword>
<evidence type="ECO:0000256" key="5">
    <source>
        <dbReference type="ARBA" id="ARBA00023237"/>
    </source>
</evidence>
<evidence type="ECO:0000313" key="8">
    <source>
        <dbReference type="EMBL" id="MBP2033727.1"/>
    </source>
</evidence>
<dbReference type="PANTHER" id="PTHR30026:SF20">
    <property type="entry name" value="OUTER MEMBRANE PROTEIN TOLC"/>
    <property type="match status" value="1"/>
</dbReference>
<dbReference type="RefSeq" id="WP_209702986.1">
    <property type="nucleotide sequence ID" value="NZ_JAGGLM010000020.1"/>
</dbReference>
<proteinExistence type="predicted"/>
<evidence type="ECO:0008006" key="10">
    <source>
        <dbReference type="Google" id="ProtNLM"/>
    </source>
</evidence>
<keyword evidence="7" id="KW-0732">Signal</keyword>
<keyword evidence="6" id="KW-0175">Coiled coil</keyword>
<dbReference type="PANTHER" id="PTHR30026">
    <property type="entry name" value="OUTER MEMBRANE PROTEIN TOLC"/>
    <property type="match status" value="1"/>
</dbReference>
<comment type="subcellular location">
    <subcellularLocation>
        <location evidence="1">Cell outer membrane</location>
    </subcellularLocation>
</comment>
<name>A0ABS4KUN6_9CLOT</name>
<keyword evidence="5" id="KW-0998">Cell outer membrane</keyword>
<evidence type="ECO:0000256" key="4">
    <source>
        <dbReference type="ARBA" id="ARBA00023136"/>
    </source>
</evidence>
<evidence type="ECO:0000256" key="1">
    <source>
        <dbReference type="ARBA" id="ARBA00004442"/>
    </source>
</evidence>
<feature type="coiled-coil region" evidence="6">
    <location>
        <begin position="313"/>
        <end position="378"/>
    </location>
</feature>
<dbReference type="SUPFAM" id="SSF56954">
    <property type="entry name" value="Outer membrane efflux proteins (OEP)"/>
    <property type="match status" value="1"/>
</dbReference>
<feature type="signal peptide" evidence="7">
    <location>
        <begin position="1"/>
        <end position="25"/>
    </location>
</feature>
<comment type="caution">
    <text evidence="8">The sequence shown here is derived from an EMBL/GenBank/DDBJ whole genome shotgun (WGS) entry which is preliminary data.</text>
</comment>
<keyword evidence="2" id="KW-1134">Transmembrane beta strand</keyword>
<accession>A0ABS4KUN6</accession>
<keyword evidence="4" id="KW-0472">Membrane</keyword>
<reference evidence="8 9" key="1">
    <citation type="submission" date="2021-03" db="EMBL/GenBank/DDBJ databases">
        <title>Genomic Encyclopedia of Type Strains, Phase IV (KMG-IV): sequencing the most valuable type-strain genomes for metagenomic binning, comparative biology and taxonomic classification.</title>
        <authorList>
            <person name="Goeker M."/>
        </authorList>
    </citation>
    <scope>NUCLEOTIDE SEQUENCE [LARGE SCALE GENOMIC DNA]</scope>
    <source>
        <strain evidence="8 9">DSM 28783</strain>
    </source>
</reference>